<reference evidence="1 2" key="1">
    <citation type="submission" date="2022-01" db="EMBL/GenBank/DDBJ databases">
        <title>Flavihumibacter sp. nov., isolated from sediment of a river.</title>
        <authorList>
            <person name="Liu H."/>
        </authorList>
    </citation>
    <scope>NUCLEOTIDE SEQUENCE [LARGE SCALE GENOMIC DNA]</scope>
    <source>
        <strain evidence="1 2">RY-1</strain>
    </source>
</reference>
<dbReference type="RefSeq" id="WP_234864223.1">
    <property type="nucleotide sequence ID" value="NZ_JAKEVY010000001.1"/>
</dbReference>
<gene>
    <name evidence="1" type="ORF">L0U88_03505</name>
</gene>
<dbReference type="Proteomes" id="UP001200145">
    <property type="component" value="Unassembled WGS sequence"/>
</dbReference>
<organism evidence="1 2">
    <name type="scientific">Flavihumibacter fluminis</name>
    <dbReference type="NCBI Taxonomy" id="2909236"/>
    <lineage>
        <taxon>Bacteria</taxon>
        <taxon>Pseudomonadati</taxon>
        <taxon>Bacteroidota</taxon>
        <taxon>Chitinophagia</taxon>
        <taxon>Chitinophagales</taxon>
        <taxon>Chitinophagaceae</taxon>
        <taxon>Flavihumibacter</taxon>
    </lineage>
</organism>
<evidence type="ECO:0000313" key="1">
    <source>
        <dbReference type="EMBL" id="MCF1713695.1"/>
    </source>
</evidence>
<sequence length="540" mass="62366">MEPWFVSRFNCADSLKEWGYRAQIPRIYAACAVTWDKHRPRTFPKGSKERFWVDSLAAKYDTIITAAKKQGLEVYPFTDFLVLPENLVKKYAVELGVATMHSGSLEDSLTQGRIIPDLSKPFTQKLIRECIAEIFDRFPQIDGLTTRTGEIYLQDCPHHTGGNLIQGRLENHIILANLLRDEVCVKRGKKVLYRTWDFGLLHTNEENFLRLSAALEPHPLFIFSIKHQKGDYHRNTVFNPTINKGKHRFQVEVQCQMEAYGKGAHPYYVANGVIEGWEEYRYLQPDYPYKGLRSLSGSPRFVGVWTWSRGGGWRGPYIGNELWPALNAYVISHWAQDTTRSEESLFNEFAHRYLGLDRKNTEIFRRLAMLSAEGVLKGQLSQYYPALNHWWTRDEFLGGIQQLEKDFSYIIGNGLVAKVLAEKREASAIWQQIEALARQLEMPSREQAEFIMTTATYGRVKYAIIEQAWIVMLKGMQGDRSGRYEIAAIRGAIDQYDFLWNEWNNLKAMNADCPTLYVDEYFMGDVPGMGASIDKYRNLR</sequence>
<accession>A0ABS9BEF6</accession>
<dbReference type="EMBL" id="JAKEVY010000001">
    <property type="protein sequence ID" value="MCF1713695.1"/>
    <property type="molecule type" value="Genomic_DNA"/>
</dbReference>
<protein>
    <submittedName>
        <fullName evidence="1">Uncharacterized protein</fullName>
    </submittedName>
</protein>
<keyword evidence="2" id="KW-1185">Reference proteome</keyword>
<name>A0ABS9BEF6_9BACT</name>
<evidence type="ECO:0000313" key="2">
    <source>
        <dbReference type="Proteomes" id="UP001200145"/>
    </source>
</evidence>
<proteinExistence type="predicted"/>
<comment type="caution">
    <text evidence="1">The sequence shown here is derived from an EMBL/GenBank/DDBJ whole genome shotgun (WGS) entry which is preliminary data.</text>
</comment>
<dbReference type="SUPFAM" id="SSF51445">
    <property type="entry name" value="(Trans)glycosidases"/>
    <property type="match status" value="1"/>
</dbReference>
<dbReference type="InterPro" id="IPR017853">
    <property type="entry name" value="GH"/>
</dbReference>